<evidence type="ECO:0000256" key="8">
    <source>
        <dbReference type="ARBA" id="ARBA00048679"/>
    </source>
</evidence>
<dbReference type="InterPro" id="IPR017441">
    <property type="entry name" value="Protein_kinase_ATP_BS"/>
</dbReference>
<sequence length="612" mass="67768">MVGQKLANRYHIIEKIGTGGMAIVYKARCTLLNRIVAVKVLKAQFVHDQELVRRFRREAQASAGLSHPNIVGIYDVGQDKQNYFIVMEYVAGQTLKDYINEGKINLNEVLNIAKNICKALKHAHDNSIIHRDIKPQNILLTKEKHVKVTDFGIAKAINTDQTLTMQNTNTVLGSVHYFSPEQAKGNYAGAQSDIYSLGIVMYEMLTGKVPFDGDSPISVAIKHIQEPVRPLDELNADIPEGVSSIVKKAVTKNKDMRYKNAEELLNDIRSWLNYGAVEIEESDELDQKTQRFSIAEATEKEDADEIKGTQKGKAKAKKITTIVLISLLLVAGLIGGGYALTKRALHVPEVPVPNVEGLPLSEAIKEIEDLGLQYVIEGEEHSNLPTNHVLYQSPSAGSTRREGREVSLILSLGAQYINVPDIVGETERSALNTLSEVGFEVEVNREYDDAVESGKVISQSPSGGSLQREEVVSILVSEGPKPVNMPGLIDKDLNEANDLLEQLGLNYTTRWIQPQGESPSGIVVDQNPSSNDEILPGQTTVELSIRPYERIEKTVEVDVDFFGTHVRIVVEDIEGMTTVVDERISGGRRPREFDVRLWEGGEVRVFVDGELQ</sequence>
<evidence type="ECO:0000259" key="11">
    <source>
        <dbReference type="PROSITE" id="PS50011"/>
    </source>
</evidence>
<evidence type="ECO:0000256" key="7">
    <source>
        <dbReference type="ARBA" id="ARBA00047899"/>
    </source>
</evidence>
<keyword evidence="10" id="KW-0472">Membrane</keyword>
<reference evidence="13" key="1">
    <citation type="journal article" date="2018" name="Antonie Van Leeuwenhoek">
        <title>Proteinivorax hydrogeniformans sp. nov., an anaerobic, haloalkaliphilic bacterium fermenting proteinaceous compounds with high hydrogen production.</title>
        <authorList>
            <person name="Boltyanskaya Y."/>
            <person name="Detkova E."/>
            <person name="Pimenov N."/>
            <person name="Kevbrin V."/>
        </authorList>
    </citation>
    <scope>NUCLEOTIDE SEQUENCE</scope>
    <source>
        <strain evidence="13">Z-710</strain>
    </source>
</reference>
<gene>
    <name evidence="13" type="primary">pknB</name>
    <name evidence="13" type="ORF">PRVXH_001490</name>
</gene>
<protein>
    <recommendedName>
        <fullName evidence="1">non-specific serine/threonine protein kinase</fullName>
        <ecNumber evidence="1">2.7.11.1</ecNumber>
    </recommendedName>
</protein>
<evidence type="ECO:0000313" key="13">
    <source>
        <dbReference type="EMBL" id="XCI27584.1"/>
    </source>
</evidence>
<comment type="catalytic activity">
    <reaction evidence="8">
        <text>L-seryl-[protein] + ATP = O-phospho-L-seryl-[protein] + ADP + H(+)</text>
        <dbReference type="Rhea" id="RHEA:17989"/>
        <dbReference type="Rhea" id="RHEA-COMP:9863"/>
        <dbReference type="Rhea" id="RHEA-COMP:11604"/>
        <dbReference type="ChEBI" id="CHEBI:15378"/>
        <dbReference type="ChEBI" id="CHEBI:29999"/>
        <dbReference type="ChEBI" id="CHEBI:30616"/>
        <dbReference type="ChEBI" id="CHEBI:83421"/>
        <dbReference type="ChEBI" id="CHEBI:456216"/>
        <dbReference type="EC" id="2.7.11.1"/>
    </reaction>
</comment>
<keyword evidence="5 13" id="KW-0418">Kinase</keyword>
<dbReference type="InterPro" id="IPR008271">
    <property type="entry name" value="Ser/Thr_kinase_AS"/>
</dbReference>
<dbReference type="Pfam" id="PF03793">
    <property type="entry name" value="PASTA"/>
    <property type="match status" value="3"/>
</dbReference>
<dbReference type="SUPFAM" id="SSF54184">
    <property type="entry name" value="Penicillin-binding protein 2x (pbp-2x), c-terminal domain"/>
    <property type="match status" value="1"/>
</dbReference>
<keyword evidence="10" id="KW-0812">Transmembrane</keyword>
<dbReference type="AlphaFoldDB" id="A0AAU8HPE9"/>
<dbReference type="Pfam" id="PF00069">
    <property type="entry name" value="Pkinase"/>
    <property type="match status" value="1"/>
</dbReference>
<dbReference type="InterPro" id="IPR011009">
    <property type="entry name" value="Kinase-like_dom_sf"/>
</dbReference>
<keyword evidence="4 9" id="KW-0547">Nucleotide-binding</keyword>
<evidence type="ECO:0000256" key="5">
    <source>
        <dbReference type="ARBA" id="ARBA00022777"/>
    </source>
</evidence>
<dbReference type="InterPro" id="IPR005543">
    <property type="entry name" value="PASTA_dom"/>
</dbReference>
<dbReference type="Gene3D" id="1.10.510.10">
    <property type="entry name" value="Transferase(Phosphotransferase) domain 1"/>
    <property type="match status" value="1"/>
</dbReference>
<dbReference type="Gene3D" id="3.30.10.20">
    <property type="match status" value="3"/>
</dbReference>
<dbReference type="GO" id="GO:0004674">
    <property type="term" value="F:protein serine/threonine kinase activity"/>
    <property type="evidence" value="ECO:0007669"/>
    <property type="project" value="UniProtKB-KW"/>
</dbReference>
<feature type="domain" description="Protein kinase" evidence="11">
    <location>
        <begin position="10"/>
        <end position="272"/>
    </location>
</feature>
<evidence type="ECO:0000256" key="9">
    <source>
        <dbReference type="PROSITE-ProRule" id="PRU10141"/>
    </source>
</evidence>
<organism evidence="13">
    <name type="scientific">Proteinivorax hydrogeniformans</name>
    <dbReference type="NCBI Taxonomy" id="1826727"/>
    <lineage>
        <taxon>Bacteria</taxon>
        <taxon>Bacillati</taxon>
        <taxon>Bacillota</taxon>
        <taxon>Clostridia</taxon>
        <taxon>Eubacteriales</taxon>
        <taxon>Proteinivoracaceae</taxon>
        <taxon>Proteinivorax</taxon>
    </lineage>
</organism>
<dbReference type="InterPro" id="IPR000719">
    <property type="entry name" value="Prot_kinase_dom"/>
</dbReference>
<dbReference type="FunFam" id="1.10.510.10:FF:000021">
    <property type="entry name" value="Serine/threonine protein kinase"/>
    <property type="match status" value="1"/>
</dbReference>
<feature type="domain" description="PASTA" evidence="12">
    <location>
        <begin position="479"/>
        <end position="547"/>
    </location>
</feature>
<dbReference type="PROSITE" id="PS51178">
    <property type="entry name" value="PASTA"/>
    <property type="match status" value="3"/>
</dbReference>
<dbReference type="PROSITE" id="PS50011">
    <property type="entry name" value="PROTEIN_KINASE_DOM"/>
    <property type="match status" value="1"/>
</dbReference>
<dbReference type="EC" id="2.7.11.1" evidence="1"/>
<keyword evidence="6 9" id="KW-0067">ATP-binding</keyword>
<proteinExistence type="predicted"/>
<evidence type="ECO:0000256" key="3">
    <source>
        <dbReference type="ARBA" id="ARBA00022679"/>
    </source>
</evidence>
<dbReference type="EMBL" id="CP159485">
    <property type="protein sequence ID" value="XCI27584.1"/>
    <property type="molecule type" value="Genomic_DNA"/>
</dbReference>
<dbReference type="PANTHER" id="PTHR43289:SF34">
    <property type="entry name" value="SERINE_THREONINE-PROTEIN KINASE YBDM-RELATED"/>
    <property type="match status" value="1"/>
</dbReference>
<name>A0AAU8HPE9_9FIRM</name>
<dbReference type="SUPFAM" id="SSF56112">
    <property type="entry name" value="Protein kinase-like (PK-like)"/>
    <property type="match status" value="1"/>
</dbReference>
<keyword evidence="10" id="KW-1133">Transmembrane helix</keyword>
<feature type="domain" description="PASTA" evidence="12">
    <location>
        <begin position="413"/>
        <end position="478"/>
    </location>
</feature>
<dbReference type="SMART" id="SM00740">
    <property type="entry name" value="PASTA"/>
    <property type="match status" value="3"/>
</dbReference>
<evidence type="ECO:0000256" key="10">
    <source>
        <dbReference type="SAM" id="Phobius"/>
    </source>
</evidence>
<accession>A0AAU8HPE9</accession>
<keyword evidence="2" id="KW-0723">Serine/threonine-protein kinase</keyword>
<keyword evidence="3" id="KW-0808">Transferase</keyword>
<evidence type="ECO:0000259" key="12">
    <source>
        <dbReference type="PROSITE" id="PS51178"/>
    </source>
</evidence>
<dbReference type="SMART" id="SM00220">
    <property type="entry name" value="S_TKc"/>
    <property type="match status" value="1"/>
</dbReference>
<dbReference type="PROSITE" id="PS00108">
    <property type="entry name" value="PROTEIN_KINASE_ST"/>
    <property type="match status" value="1"/>
</dbReference>
<comment type="catalytic activity">
    <reaction evidence="7">
        <text>L-threonyl-[protein] + ATP = O-phospho-L-threonyl-[protein] + ADP + H(+)</text>
        <dbReference type="Rhea" id="RHEA:46608"/>
        <dbReference type="Rhea" id="RHEA-COMP:11060"/>
        <dbReference type="Rhea" id="RHEA-COMP:11605"/>
        <dbReference type="ChEBI" id="CHEBI:15378"/>
        <dbReference type="ChEBI" id="CHEBI:30013"/>
        <dbReference type="ChEBI" id="CHEBI:30616"/>
        <dbReference type="ChEBI" id="CHEBI:61977"/>
        <dbReference type="ChEBI" id="CHEBI:456216"/>
        <dbReference type="EC" id="2.7.11.1"/>
    </reaction>
</comment>
<evidence type="ECO:0000256" key="2">
    <source>
        <dbReference type="ARBA" id="ARBA00022527"/>
    </source>
</evidence>
<dbReference type="GO" id="GO:0005524">
    <property type="term" value="F:ATP binding"/>
    <property type="evidence" value="ECO:0007669"/>
    <property type="project" value="UniProtKB-UniRule"/>
</dbReference>
<dbReference type="RefSeq" id="WP_353892162.1">
    <property type="nucleotide sequence ID" value="NZ_CP159485.1"/>
</dbReference>
<dbReference type="PROSITE" id="PS00107">
    <property type="entry name" value="PROTEIN_KINASE_ATP"/>
    <property type="match status" value="1"/>
</dbReference>
<feature type="binding site" evidence="9">
    <location>
        <position position="39"/>
    </location>
    <ligand>
        <name>ATP</name>
        <dbReference type="ChEBI" id="CHEBI:30616"/>
    </ligand>
</feature>
<evidence type="ECO:0000256" key="1">
    <source>
        <dbReference type="ARBA" id="ARBA00012513"/>
    </source>
</evidence>
<dbReference type="FunFam" id="3.30.200.20:FF:000035">
    <property type="entry name" value="Serine/threonine protein kinase Stk1"/>
    <property type="match status" value="1"/>
</dbReference>
<dbReference type="NCBIfam" id="NF033483">
    <property type="entry name" value="PknB_PASTA_kin"/>
    <property type="match status" value="1"/>
</dbReference>
<evidence type="ECO:0000256" key="6">
    <source>
        <dbReference type="ARBA" id="ARBA00022840"/>
    </source>
</evidence>
<evidence type="ECO:0000256" key="4">
    <source>
        <dbReference type="ARBA" id="ARBA00022741"/>
    </source>
</evidence>
<dbReference type="PANTHER" id="PTHR43289">
    <property type="entry name" value="MITOGEN-ACTIVATED PROTEIN KINASE KINASE KINASE 20-RELATED"/>
    <property type="match status" value="1"/>
</dbReference>
<dbReference type="CDD" id="cd06577">
    <property type="entry name" value="PASTA_pknB"/>
    <property type="match status" value="3"/>
</dbReference>
<reference evidence="13" key="2">
    <citation type="submission" date="2024-06" db="EMBL/GenBank/DDBJ databases">
        <authorList>
            <person name="Petrova K.O."/>
            <person name="Toshchakov S.V."/>
            <person name="Boltjanskaja Y.V."/>
            <person name="Kevbrin V.V."/>
        </authorList>
    </citation>
    <scope>NUCLEOTIDE SEQUENCE</scope>
    <source>
        <strain evidence="13">Z-710</strain>
    </source>
</reference>
<dbReference type="Gene3D" id="3.30.200.20">
    <property type="entry name" value="Phosphorylase Kinase, domain 1"/>
    <property type="match status" value="1"/>
</dbReference>
<feature type="transmembrane region" description="Helical" evidence="10">
    <location>
        <begin position="319"/>
        <end position="340"/>
    </location>
</feature>
<dbReference type="CDD" id="cd14014">
    <property type="entry name" value="STKc_PknB_like"/>
    <property type="match status" value="1"/>
</dbReference>
<feature type="domain" description="PASTA" evidence="12">
    <location>
        <begin position="346"/>
        <end position="412"/>
    </location>
</feature>